<dbReference type="SUPFAM" id="SSF56112">
    <property type="entry name" value="Protein kinase-like (PK-like)"/>
    <property type="match status" value="1"/>
</dbReference>
<comment type="caution">
    <text evidence="4">The sequence shown here is derived from an EMBL/GenBank/DDBJ whole genome shotgun (WGS) entry which is preliminary data.</text>
</comment>
<dbReference type="RefSeq" id="WP_338208696.1">
    <property type="nucleotide sequence ID" value="NZ_JAYMFF010000002.1"/>
</dbReference>
<sequence length="550" mass="60527">MATFEEFMKLVEISLKDKTSHKRLNQIMHIMREYHVLRGLTPEKAVEVLQALGPTYVKIGQLASNRSDLLPKAYCDAFEKLRDDANPMPFDQVIEQIDRSYGRSWHEVFASIDPAPLGAASIAQVHKAVLLDGTTVAVKVRRPGVVESMAEDLMLMKHLLALAEFVSNSHRDTLLSLEGFVEEIERTTNNEVNFTIELNNLVRFRRELADEPGVTSPIPYPQYSTDAVLVMEFVQGVEISQVETLRVQGVNVDQLAMRVCQSYVTQVLDNGFFHADPHPGNILVRDDEVVWIDLGMVGSLTASERMLVGKVFTAVATGDTYLLKEAIMGLVRVTGPVDHGALLDSLSRLLEEYSTAEMKDINVGVVMTEIIELLRDQNMVMESSVTMLARGFVTIEGVIAQVAPSISVIEIVSKHVISQQAEPKYVATRLVDVVMHGAGSVEALAKLPTQLSNTLEMVDRGQIKVNGDIDVSARILATVYASVGRLSLALLSAGLFLGSSILCTTGMQPQLLGVPLLGVLGYLGAFVLGAYTVFRIMVSRHRLLNNEEPR</sequence>
<evidence type="ECO:0000256" key="1">
    <source>
        <dbReference type="ARBA" id="ARBA00009670"/>
    </source>
</evidence>
<gene>
    <name evidence="4" type="ORF">VIN30_01470</name>
</gene>
<comment type="similarity">
    <text evidence="1">Belongs to the protein kinase superfamily. ADCK protein kinase family.</text>
</comment>
<accession>A0ABU6IF97</accession>
<evidence type="ECO:0000313" key="4">
    <source>
        <dbReference type="EMBL" id="MEC4175118.1"/>
    </source>
</evidence>
<proteinExistence type="inferred from homology"/>
<name>A0ABU6IF97_9ACTN</name>
<dbReference type="PANTHER" id="PTHR10566">
    <property type="entry name" value="CHAPERONE-ACTIVITY OF BC1 COMPLEX CABC1 -RELATED"/>
    <property type="match status" value="1"/>
</dbReference>
<dbReference type="PANTHER" id="PTHR10566:SF113">
    <property type="entry name" value="PROTEIN ACTIVITY OF BC1 COMPLEX KINASE 7, CHLOROPLASTIC"/>
    <property type="match status" value="1"/>
</dbReference>
<dbReference type="InterPro" id="IPR004147">
    <property type="entry name" value="ABC1_dom"/>
</dbReference>
<reference evidence="4 5" key="1">
    <citation type="submission" date="2024-01" db="EMBL/GenBank/DDBJ databases">
        <title>novel species in genus Adlercreutzia.</title>
        <authorList>
            <person name="Liu X."/>
        </authorList>
    </citation>
    <scope>NUCLEOTIDE SEQUENCE [LARGE SCALE GENOMIC DNA]</scope>
    <source>
        <strain evidence="4 5">R7</strain>
    </source>
</reference>
<evidence type="ECO:0000256" key="2">
    <source>
        <dbReference type="SAM" id="Phobius"/>
    </source>
</evidence>
<keyword evidence="2" id="KW-1133">Transmembrane helix</keyword>
<dbReference type="InterPro" id="IPR050154">
    <property type="entry name" value="UbiB_kinase"/>
</dbReference>
<feature type="domain" description="ABC1 atypical kinase-like" evidence="3">
    <location>
        <begin position="80"/>
        <end position="325"/>
    </location>
</feature>
<dbReference type="Pfam" id="PF03109">
    <property type="entry name" value="ABC1"/>
    <property type="match status" value="1"/>
</dbReference>
<keyword evidence="2" id="KW-0472">Membrane</keyword>
<evidence type="ECO:0000259" key="3">
    <source>
        <dbReference type="Pfam" id="PF03109"/>
    </source>
</evidence>
<protein>
    <submittedName>
        <fullName evidence="4">AarF/UbiB family protein</fullName>
    </submittedName>
</protein>
<organism evidence="4 5">
    <name type="scientific">Adlercreutzia wanghongyangiae</name>
    <dbReference type="NCBI Taxonomy" id="3111451"/>
    <lineage>
        <taxon>Bacteria</taxon>
        <taxon>Bacillati</taxon>
        <taxon>Actinomycetota</taxon>
        <taxon>Coriobacteriia</taxon>
        <taxon>Eggerthellales</taxon>
        <taxon>Eggerthellaceae</taxon>
        <taxon>Adlercreutzia</taxon>
    </lineage>
</organism>
<keyword evidence="2" id="KW-0812">Transmembrane</keyword>
<dbReference type="InterPro" id="IPR011009">
    <property type="entry name" value="Kinase-like_dom_sf"/>
</dbReference>
<dbReference type="EMBL" id="JAYMFF010000002">
    <property type="protein sequence ID" value="MEC4175118.1"/>
    <property type="molecule type" value="Genomic_DNA"/>
</dbReference>
<dbReference type="CDD" id="cd05121">
    <property type="entry name" value="ABC1_ADCK3-like"/>
    <property type="match status" value="1"/>
</dbReference>
<dbReference type="Proteomes" id="UP001349994">
    <property type="component" value="Unassembled WGS sequence"/>
</dbReference>
<keyword evidence="5" id="KW-1185">Reference proteome</keyword>
<feature type="transmembrane region" description="Helical" evidence="2">
    <location>
        <begin position="513"/>
        <end position="534"/>
    </location>
</feature>
<evidence type="ECO:0000313" key="5">
    <source>
        <dbReference type="Proteomes" id="UP001349994"/>
    </source>
</evidence>